<keyword evidence="3" id="KW-1185">Reference proteome</keyword>
<keyword evidence="1" id="KW-0472">Membrane</keyword>
<dbReference type="AlphaFoldDB" id="A0A327ZVS0"/>
<comment type="caution">
    <text evidence="2">The sequence shown here is derived from an EMBL/GenBank/DDBJ whole genome shotgun (WGS) entry which is preliminary data.</text>
</comment>
<feature type="transmembrane region" description="Helical" evidence="1">
    <location>
        <begin position="6"/>
        <end position="25"/>
    </location>
</feature>
<organism evidence="2 3">
    <name type="scientific">Macrococcus epidermidis</name>
    <dbReference type="NCBI Taxonomy" id="1902580"/>
    <lineage>
        <taxon>Bacteria</taxon>
        <taxon>Bacillati</taxon>
        <taxon>Bacillota</taxon>
        <taxon>Bacilli</taxon>
        <taxon>Bacillales</taxon>
        <taxon>Staphylococcaceae</taxon>
        <taxon>Macrococcus</taxon>
    </lineage>
</organism>
<keyword evidence="1" id="KW-1133">Transmembrane helix</keyword>
<reference evidence="2 3" key="1">
    <citation type="journal article" date="2018" name="Front. Microbiol.">
        <title>Description and Comparative Genomics of Macrococcus caseolyticus subsp. hominis subsp. nov., Macrococcus goetzii sp. nov., Macrococcus epidermidis sp. nov., and Macrococcus bohemicus sp. nov., Novel Macrococci From Human Clinical Material With Virulence Potential and Suspected Uptake of Foreign DNA by Natural Transformation.</title>
        <authorList>
            <person name="Maslanova I."/>
            <person name="Wertheimer Z."/>
            <person name="Sedlacek I."/>
            <person name="Svec P."/>
            <person name="Indrakova A."/>
            <person name="Kovarovic V."/>
            <person name="Schumann P."/>
            <person name="Sproer C."/>
            <person name="Kralova S."/>
            <person name="Sedo O."/>
            <person name="Kristofova L."/>
            <person name="Vrbovska V."/>
            <person name="Fuzik T."/>
            <person name="Petras P."/>
            <person name="Zdrahal Z."/>
            <person name="Ruzickova V."/>
            <person name="Doskar J."/>
            <person name="Pantucek R."/>
        </authorList>
    </citation>
    <scope>NUCLEOTIDE SEQUENCE [LARGE SCALE GENOMIC DNA]</scope>
    <source>
        <strain evidence="2 3">01/688</strain>
    </source>
</reference>
<evidence type="ECO:0000313" key="2">
    <source>
        <dbReference type="EMBL" id="RAK46411.1"/>
    </source>
</evidence>
<evidence type="ECO:0000256" key="1">
    <source>
        <dbReference type="SAM" id="Phobius"/>
    </source>
</evidence>
<evidence type="ECO:0000313" key="3">
    <source>
        <dbReference type="Proteomes" id="UP000249808"/>
    </source>
</evidence>
<protein>
    <submittedName>
        <fullName evidence="2">Uncharacterized protein</fullName>
    </submittedName>
</protein>
<name>A0A327ZVS0_9STAP</name>
<keyword evidence="1" id="KW-0812">Transmembrane</keyword>
<accession>A0A327ZVS0</accession>
<proteinExistence type="predicted"/>
<gene>
    <name evidence="2" type="ORF">BHU61_02870</name>
</gene>
<dbReference type="EMBL" id="PZJH01000001">
    <property type="protein sequence ID" value="RAK46411.1"/>
    <property type="molecule type" value="Genomic_DNA"/>
</dbReference>
<dbReference type="Proteomes" id="UP000249808">
    <property type="component" value="Unassembled WGS sequence"/>
</dbReference>
<sequence>MPLLLYTFSGISLLIPSIPLLLTTFSGISLFIPSIPLLLTTFSGISLFIPSIPLNLCQQIKKDQPFTRDWSKTYYTNFQISVAYCWIVLSLENCPDFRIFIKLI</sequence>
<feature type="transmembrane region" description="Helical" evidence="1">
    <location>
        <begin position="37"/>
        <end position="56"/>
    </location>
</feature>